<evidence type="ECO:0000256" key="4">
    <source>
        <dbReference type="ARBA" id="ARBA00022679"/>
    </source>
</evidence>
<dbReference type="KEGG" id="nfl:COO91_05248"/>
<keyword evidence="5" id="KW-0418">Kinase</keyword>
<evidence type="ECO:0000259" key="10">
    <source>
        <dbReference type="PROSITE" id="PS50109"/>
    </source>
</evidence>
<dbReference type="PRINTS" id="PR00344">
    <property type="entry name" value="BCTRLSENSOR"/>
</dbReference>
<comment type="function">
    <text evidence="7">Photoreceptor which exists in two forms that are reversibly interconvertible by light: the R form that absorbs maximally in the red region of the spectrum and the FR form that absorbs maximally in the far-red region.</text>
</comment>
<keyword evidence="3" id="KW-0597">Phosphoprotein</keyword>
<dbReference type="InterPro" id="IPR050351">
    <property type="entry name" value="BphY/WalK/GraS-like"/>
</dbReference>
<dbReference type="SUPFAM" id="SSF55874">
    <property type="entry name" value="ATPase domain of HSP90 chaperone/DNA topoisomerase II/histidine kinase"/>
    <property type="match status" value="1"/>
</dbReference>
<evidence type="ECO:0000256" key="9">
    <source>
        <dbReference type="SAM" id="Phobius"/>
    </source>
</evidence>
<dbReference type="InterPro" id="IPR036097">
    <property type="entry name" value="HisK_dim/P_sf"/>
</dbReference>
<dbReference type="InterPro" id="IPR005467">
    <property type="entry name" value="His_kinase_dom"/>
</dbReference>
<evidence type="ECO:0000256" key="1">
    <source>
        <dbReference type="ARBA" id="ARBA00000085"/>
    </source>
</evidence>
<dbReference type="CDD" id="cd19410">
    <property type="entry name" value="HK9-like_sensor"/>
    <property type="match status" value="1"/>
</dbReference>
<dbReference type="RefSeq" id="WP_225912143.1">
    <property type="nucleotide sequence ID" value="NZ_CAWNNC010000001.1"/>
</dbReference>
<comment type="catalytic activity">
    <reaction evidence="1">
        <text>ATP + protein L-histidine = ADP + protein N-phospho-L-histidine.</text>
        <dbReference type="EC" id="2.7.13.3"/>
    </reaction>
</comment>
<dbReference type="GO" id="GO:0030295">
    <property type="term" value="F:protein kinase activator activity"/>
    <property type="evidence" value="ECO:0007669"/>
    <property type="project" value="TreeGrafter"/>
</dbReference>
<proteinExistence type="predicted"/>
<keyword evidence="6" id="KW-0902">Two-component regulatory system</keyword>
<keyword evidence="9" id="KW-0812">Transmembrane</keyword>
<dbReference type="Gene3D" id="3.30.565.10">
    <property type="entry name" value="Histidine kinase-like ATPase, C-terminal domain"/>
    <property type="match status" value="1"/>
</dbReference>
<dbReference type="Gene3D" id="1.10.287.130">
    <property type="match status" value="1"/>
</dbReference>
<dbReference type="EMBL" id="CP024785">
    <property type="protein sequence ID" value="AUB39256.1"/>
    <property type="molecule type" value="Genomic_DNA"/>
</dbReference>
<reference evidence="11 12" key="1">
    <citation type="submission" date="2017-11" db="EMBL/GenBank/DDBJ databases">
        <title>Complete genome of a free-living desiccation-tolerant cyanobacterium and its photosynthetic adaptation to extreme terrestrial habitat.</title>
        <authorList>
            <person name="Shang J."/>
        </authorList>
    </citation>
    <scope>NUCLEOTIDE SEQUENCE [LARGE SCALE GENOMIC DNA]</scope>
    <source>
        <strain evidence="11 12">CCNUN1</strain>
    </source>
</reference>
<keyword evidence="8" id="KW-0175">Coiled coil</keyword>
<evidence type="ECO:0000256" key="6">
    <source>
        <dbReference type="ARBA" id="ARBA00023012"/>
    </source>
</evidence>
<evidence type="ECO:0000256" key="7">
    <source>
        <dbReference type="ARBA" id="ARBA00055745"/>
    </source>
</evidence>
<evidence type="ECO:0000313" key="12">
    <source>
        <dbReference type="Proteomes" id="UP000232003"/>
    </source>
</evidence>
<dbReference type="SMART" id="SM00388">
    <property type="entry name" value="HisKA"/>
    <property type="match status" value="1"/>
</dbReference>
<dbReference type="Pfam" id="PF00512">
    <property type="entry name" value="HisKA"/>
    <property type="match status" value="1"/>
</dbReference>
<dbReference type="GO" id="GO:0000156">
    <property type="term" value="F:phosphorelay response regulator activity"/>
    <property type="evidence" value="ECO:0007669"/>
    <property type="project" value="TreeGrafter"/>
</dbReference>
<dbReference type="SUPFAM" id="SSF47384">
    <property type="entry name" value="Homodimeric domain of signal transducing histidine kinase"/>
    <property type="match status" value="1"/>
</dbReference>
<gene>
    <name evidence="11" type="ORF">COO91_05248</name>
</gene>
<evidence type="ECO:0000256" key="5">
    <source>
        <dbReference type="ARBA" id="ARBA00022777"/>
    </source>
</evidence>
<dbReference type="EC" id="2.7.13.3" evidence="2"/>
<dbReference type="FunFam" id="3.30.565.10:FF:000006">
    <property type="entry name" value="Sensor histidine kinase WalK"/>
    <property type="match status" value="1"/>
</dbReference>
<dbReference type="Proteomes" id="UP000232003">
    <property type="component" value="Chromosome"/>
</dbReference>
<evidence type="ECO:0000256" key="8">
    <source>
        <dbReference type="SAM" id="Coils"/>
    </source>
</evidence>
<dbReference type="CDD" id="cd00082">
    <property type="entry name" value="HisKA"/>
    <property type="match status" value="1"/>
</dbReference>
<dbReference type="Pfam" id="PF02518">
    <property type="entry name" value="HATPase_c"/>
    <property type="match status" value="1"/>
</dbReference>
<keyword evidence="9" id="KW-1133">Transmembrane helix</keyword>
<dbReference type="Pfam" id="PF05227">
    <property type="entry name" value="CHASE3"/>
    <property type="match status" value="1"/>
</dbReference>
<dbReference type="InterPro" id="IPR036890">
    <property type="entry name" value="HATPase_C_sf"/>
</dbReference>
<dbReference type="InterPro" id="IPR007891">
    <property type="entry name" value="CHASE3"/>
</dbReference>
<dbReference type="AlphaFoldDB" id="A0A2K8SUW8"/>
<organism evidence="11 12">
    <name type="scientific">Nostoc flagelliforme CCNUN1</name>
    <dbReference type="NCBI Taxonomy" id="2038116"/>
    <lineage>
        <taxon>Bacteria</taxon>
        <taxon>Bacillati</taxon>
        <taxon>Cyanobacteriota</taxon>
        <taxon>Cyanophyceae</taxon>
        <taxon>Nostocales</taxon>
        <taxon>Nostocaceae</taxon>
        <taxon>Nostoc</taxon>
    </lineage>
</organism>
<feature type="coiled-coil region" evidence="8">
    <location>
        <begin position="203"/>
        <end position="280"/>
    </location>
</feature>
<protein>
    <recommendedName>
        <fullName evidence="2">histidine kinase</fullName>
        <ecNumber evidence="2">2.7.13.3</ecNumber>
    </recommendedName>
</protein>
<keyword evidence="9" id="KW-0472">Membrane</keyword>
<dbReference type="InterPro" id="IPR003594">
    <property type="entry name" value="HATPase_dom"/>
</dbReference>
<feature type="transmembrane region" description="Helical" evidence="9">
    <location>
        <begin position="183"/>
        <end position="203"/>
    </location>
</feature>
<evidence type="ECO:0000313" key="11">
    <source>
        <dbReference type="EMBL" id="AUB39256.1"/>
    </source>
</evidence>
<dbReference type="PANTHER" id="PTHR42878:SF15">
    <property type="entry name" value="BACTERIOPHYTOCHROME"/>
    <property type="match status" value="1"/>
</dbReference>
<keyword evidence="12" id="KW-1185">Reference proteome</keyword>
<evidence type="ECO:0000256" key="3">
    <source>
        <dbReference type="ARBA" id="ARBA00022553"/>
    </source>
</evidence>
<dbReference type="PANTHER" id="PTHR42878">
    <property type="entry name" value="TWO-COMPONENT HISTIDINE KINASE"/>
    <property type="match status" value="1"/>
</dbReference>
<evidence type="ECO:0000256" key="2">
    <source>
        <dbReference type="ARBA" id="ARBA00012438"/>
    </source>
</evidence>
<accession>A0A2K8SUW8</accession>
<feature type="transmembrane region" description="Helical" evidence="9">
    <location>
        <begin position="12"/>
        <end position="31"/>
    </location>
</feature>
<sequence>MKWAIYKKNTGSFVIAVAIMAGVGVVSYLSLLQYKENAQWVTHTREVLEKTKEVMSQIKDAETGQRGYLLTGKERYLEPYRTATGEIVQKLKALRQLTADNPNQQGRLDRLEPMIAKKLVLMEQAINARSKNLESALQIVQTDQGQQIMEDIRMLTIGMENEENELLKQRSIEANASAHQTTLLTIFGSVIASAIVGLAAMITNQELAKRKRMENSLQKARDELEIEVSKRTAELRNTNEELQNEINERKRAESEILRLNVELEGRVAERTAQLEATNKEMEAFSYSVSHDLRAPLRSIDGFSQALLEDYSDNLDALGQNYLQRVRAATQRMAQLIDDLLNLSRLTRSEMRCENVDLSALVEAIATELHKTQPERQVEFVITPELVANGDAHLLRIVLENLLGNAWKFTGKNPKARIEFGLLQQDDTHVYFVRDDGTGFDMAYIDKLFGAFQRLHAMTEFEGTGIGLATVQRIVHRHGGRVWAQSAVEQGATFYFTL</sequence>
<keyword evidence="4" id="KW-0808">Transferase</keyword>
<dbReference type="InterPro" id="IPR003661">
    <property type="entry name" value="HisK_dim/P_dom"/>
</dbReference>
<dbReference type="SMART" id="SM00387">
    <property type="entry name" value="HATPase_c"/>
    <property type="match status" value="1"/>
</dbReference>
<name>A0A2K8SUW8_9NOSO</name>
<dbReference type="GO" id="GO:0000155">
    <property type="term" value="F:phosphorelay sensor kinase activity"/>
    <property type="evidence" value="ECO:0007669"/>
    <property type="project" value="InterPro"/>
</dbReference>
<dbReference type="InterPro" id="IPR004358">
    <property type="entry name" value="Sig_transdc_His_kin-like_C"/>
</dbReference>
<feature type="domain" description="Histidine kinase" evidence="10">
    <location>
        <begin position="287"/>
        <end position="497"/>
    </location>
</feature>
<dbReference type="FunFam" id="1.10.287.130:FF:000070">
    <property type="entry name" value="Histidine kinase sensor protein"/>
    <property type="match status" value="1"/>
</dbReference>
<dbReference type="PROSITE" id="PS50109">
    <property type="entry name" value="HIS_KIN"/>
    <property type="match status" value="1"/>
</dbReference>
<dbReference type="GO" id="GO:0007234">
    <property type="term" value="P:osmosensory signaling via phosphorelay pathway"/>
    <property type="evidence" value="ECO:0007669"/>
    <property type="project" value="TreeGrafter"/>
</dbReference>